<evidence type="ECO:0000256" key="6">
    <source>
        <dbReference type="ARBA" id="ARBA00022723"/>
    </source>
</evidence>
<comment type="cofactor">
    <cofactor evidence="1">
        <name>[4Fe-4S] cluster</name>
        <dbReference type="ChEBI" id="CHEBI:49883"/>
    </cofactor>
</comment>
<comment type="function">
    <text evidence="10">Probably acts as a heme chaperone, transferring heme to an unknown acceptor. Binds one molecule of heme per monomer, possibly covalently. Binds 1 [4Fe-4S] cluster. The cluster is coordinated with 3 cysteines and an exchangeable S-adenosyl-L-methionine.</text>
</comment>
<dbReference type="PANTHER" id="PTHR13932">
    <property type="entry name" value="COPROPORPHYRINIGEN III OXIDASE"/>
    <property type="match status" value="1"/>
</dbReference>
<dbReference type="SFLD" id="SFLDG01082">
    <property type="entry name" value="B12-binding_domain_containing"/>
    <property type="match status" value="1"/>
</dbReference>
<dbReference type="Pfam" id="PF04055">
    <property type="entry name" value="Radical_SAM"/>
    <property type="match status" value="1"/>
</dbReference>
<dbReference type="SFLD" id="SFLDF00562">
    <property type="entry name" value="HemN-like__clustered_with_heat"/>
    <property type="match status" value="1"/>
</dbReference>
<evidence type="ECO:0000259" key="11">
    <source>
        <dbReference type="PROSITE" id="PS51918"/>
    </source>
</evidence>
<organism evidence="12">
    <name type="scientific">Acidithiobacillus ferrivorans</name>
    <dbReference type="NCBI Taxonomy" id="160808"/>
    <lineage>
        <taxon>Bacteria</taxon>
        <taxon>Pseudomonadati</taxon>
        <taxon>Pseudomonadota</taxon>
        <taxon>Acidithiobacillia</taxon>
        <taxon>Acidithiobacillales</taxon>
        <taxon>Acidithiobacillaceae</taxon>
        <taxon>Acidithiobacillus</taxon>
    </lineage>
</organism>
<dbReference type="InterPro" id="IPR034505">
    <property type="entry name" value="Coproporphyrinogen-III_oxidase"/>
</dbReference>
<dbReference type="InterPro" id="IPR058240">
    <property type="entry name" value="rSAM_sf"/>
</dbReference>
<keyword evidence="10" id="KW-0004">4Fe-4S</keyword>
<evidence type="ECO:0000256" key="7">
    <source>
        <dbReference type="ARBA" id="ARBA00023004"/>
    </source>
</evidence>
<evidence type="ECO:0000256" key="5">
    <source>
        <dbReference type="ARBA" id="ARBA00022691"/>
    </source>
</evidence>
<evidence type="ECO:0000256" key="2">
    <source>
        <dbReference type="ARBA" id="ARBA00006100"/>
    </source>
</evidence>
<dbReference type="Proteomes" id="UP000193925">
    <property type="component" value="Chromosome AFERRI"/>
</dbReference>
<keyword evidence="6 10" id="KW-0479">Metal-binding</keyword>
<dbReference type="Pfam" id="PF06969">
    <property type="entry name" value="HemN_C"/>
    <property type="match status" value="1"/>
</dbReference>
<evidence type="ECO:0000256" key="10">
    <source>
        <dbReference type="RuleBase" id="RU364116"/>
    </source>
</evidence>
<keyword evidence="4 10" id="KW-0349">Heme</keyword>
<keyword evidence="12" id="KW-0560">Oxidoreductase</keyword>
<evidence type="ECO:0000256" key="8">
    <source>
        <dbReference type="ARBA" id="ARBA00023014"/>
    </source>
</evidence>
<keyword evidence="9 10" id="KW-0143">Chaperone</keyword>
<keyword evidence="14" id="KW-1185">Reference proteome</keyword>
<dbReference type="InterPro" id="IPR010723">
    <property type="entry name" value="HemN_C"/>
</dbReference>
<keyword evidence="10" id="KW-0963">Cytoplasm</keyword>
<dbReference type="PANTHER" id="PTHR13932:SF5">
    <property type="entry name" value="RADICAL S-ADENOSYL METHIONINE DOMAIN-CONTAINING PROTEIN 1, MITOCHONDRIAL"/>
    <property type="match status" value="1"/>
</dbReference>
<dbReference type="AlphaFoldDB" id="A0A060UU95"/>
<comment type="similarity">
    <text evidence="2">Belongs to the anaerobic coproporphyrinogen-III oxidase family. HemW subfamily.</text>
</comment>
<dbReference type="RefSeq" id="WP_035195156.1">
    <property type="nucleotide sequence ID" value="NZ_CCCS020000057.1"/>
</dbReference>
<accession>A0A060UU95</accession>
<protein>
    <recommendedName>
        <fullName evidence="3 10">Heme chaperone HemW</fullName>
    </recommendedName>
</protein>
<dbReference type="NCBIfam" id="TIGR00539">
    <property type="entry name" value="hemN_rel"/>
    <property type="match status" value="1"/>
</dbReference>
<dbReference type="EMBL" id="LT841305">
    <property type="protein sequence ID" value="SMH65455.1"/>
    <property type="molecule type" value="Genomic_DNA"/>
</dbReference>
<dbReference type="SFLD" id="SFLDS00029">
    <property type="entry name" value="Radical_SAM"/>
    <property type="match status" value="1"/>
</dbReference>
<reference evidence="12" key="1">
    <citation type="submission" date="2014-03" db="EMBL/GenBank/DDBJ databases">
        <authorList>
            <person name="Genoscope - CEA"/>
        </authorList>
    </citation>
    <scope>NUCLEOTIDE SEQUENCE [LARGE SCALE GENOMIC DNA]</scope>
    <source>
        <strain evidence="12">CF27</strain>
    </source>
</reference>
<proteinExistence type="inferred from homology"/>
<dbReference type="CDD" id="cd01335">
    <property type="entry name" value="Radical_SAM"/>
    <property type="match status" value="1"/>
</dbReference>
<dbReference type="EMBL" id="CCCS020000057">
    <property type="protein sequence ID" value="CDQ11901.1"/>
    <property type="molecule type" value="Genomic_DNA"/>
</dbReference>
<dbReference type="GO" id="GO:0005737">
    <property type="term" value="C:cytoplasm"/>
    <property type="evidence" value="ECO:0007669"/>
    <property type="project" value="UniProtKB-SubCell"/>
</dbReference>
<dbReference type="InterPro" id="IPR007197">
    <property type="entry name" value="rSAM"/>
</dbReference>
<dbReference type="SFLD" id="SFLDF00288">
    <property type="entry name" value="HemN-like__clustered_with_nucl"/>
    <property type="match status" value="1"/>
</dbReference>
<keyword evidence="5 10" id="KW-0949">S-adenosyl-L-methionine</keyword>
<dbReference type="InterPro" id="IPR004559">
    <property type="entry name" value="HemW-like"/>
</dbReference>
<sequence>MNLTLKASSSFSLYVHLPWCKAKCPYCDFNSHAANSIPAERYLAALLADLDRELPRIWGRRVQTIFIGGGTPSLFPPEIIDRLLSEIRARLRPLPGLEVTLEANPGAIEAASFRAFREAGVTRLSLGIQSFNDVFLQRLGRIHDAAAARRAVELAIAAEFESYNLDLMFALPGQDLATAQADLQIALDYTPPHLSLYQLTLEAGTPFASQPPADLPDNDQAADMENALRRQLQEAGLPRYEISAHALPGQRCQHNRNYWLYGDYLGIGAGAHGKITLPDGIWRSRKPSRPESYMADALSDADAIGDYEPVLTADRPFEFMLNALRLTDGFPMALFPERTGLSWPMVQPQIRRAERAGLVEIKGEFLQPTALGLNFYNDLCARFVP</sequence>
<keyword evidence="8 10" id="KW-0411">Iron-sulfur</keyword>
<dbReference type="GO" id="GO:0051539">
    <property type="term" value="F:4 iron, 4 sulfur cluster binding"/>
    <property type="evidence" value="ECO:0007669"/>
    <property type="project" value="UniProtKB-UniRule"/>
</dbReference>
<dbReference type="InterPro" id="IPR006638">
    <property type="entry name" value="Elp3/MiaA/NifB-like_rSAM"/>
</dbReference>
<reference evidence="12" key="2">
    <citation type="submission" date="2014-07" db="EMBL/GenBank/DDBJ databases">
        <title>Initial genome analysis of the psychrotolerant acidophile Acidithiobacillus ferrivorans CF27: insights into iron and sulfur oxidation pathways and into biofilm formation.</title>
        <authorList>
            <person name="Talla E."/>
            <person name="Hedrich S."/>
            <person name="Mangenot S."/>
            <person name="Ji B."/>
            <person name="Johnson D.B."/>
            <person name="Barbe V."/>
            <person name="Bonnefoy V."/>
        </authorList>
    </citation>
    <scope>NUCLEOTIDE SEQUENCE [LARGE SCALE GENOMIC DNA]</scope>
    <source>
        <strain evidence="12">CF27</strain>
    </source>
</reference>
<reference evidence="13 14" key="3">
    <citation type="submission" date="2017-03" db="EMBL/GenBank/DDBJ databases">
        <authorList>
            <person name="Regsiter A."/>
            <person name="William W."/>
        </authorList>
    </citation>
    <scope>NUCLEOTIDE SEQUENCE [LARGE SCALE GENOMIC DNA]</scope>
    <source>
        <strain evidence="13">PRJEB5721</strain>
    </source>
</reference>
<dbReference type="GO" id="GO:0004109">
    <property type="term" value="F:coproporphyrinogen oxidase activity"/>
    <property type="evidence" value="ECO:0007669"/>
    <property type="project" value="InterPro"/>
</dbReference>
<dbReference type="SFLD" id="SFLDG01065">
    <property type="entry name" value="anaerobic_coproporphyrinogen-I"/>
    <property type="match status" value="1"/>
</dbReference>
<evidence type="ECO:0000256" key="1">
    <source>
        <dbReference type="ARBA" id="ARBA00001966"/>
    </source>
</evidence>
<keyword evidence="7 10" id="KW-0408">Iron</keyword>
<dbReference type="GO" id="GO:0006779">
    <property type="term" value="P:porphyrin-containing compound biosynthetic process"/>
    <property type="evidence" value="ECO:0007669"/>
    <property type="project" value="InterPro"/>
</dbReference>
<evidence type="ECO:0000313" key="14">
    <source>
        <dbReference type="Proteomes" id="UP000193925"/>
    </source>
</evidence>
<name>A0A060UU95_9PROT</name>
<evidence type="ECO:0000313" key="12">
    <source>
        <dbReference type="EMBL" id="CDQ11901.1"/>
    </source>
</evidence>
<dbReference type="SUPFAM" id="SSF102114">
    <property type="entry name" value="Radical SAM enzymes"/>
    <property type="match status" value="1"/>
</dbReference>
<evidence type="ECO:0000313" key="13">
    <source>
        <dbReference type="EMBL" id="SMH65455.1"/>
    </source>
</evidence>
<evidence type="ECO:0000256" key="9">
    <source>
        <dbReference type="ARBA" id="ARBA00023186"/>
    </source>
</evidence>
<gene>
    <name evidence="13" type="primary">yggW</name>
    <name evidence="13" type="ORF">AFERRI_20237</name>
    <name evidence="12" type="ORF">AFERRI_600127</name>
</gene>
<dbReference type="GO" id="GO:0046872">
    <property type="term" value="F:metal ion binding"/>
    <property type="evidence" value="ECO:0007669"/>
    <property type="project" value="UniProtKB-UniRule"/>
</dbReference>
<feature type="domain" description="Radical SAM core" evidence="11">
    <location>
        <begin position="5"/>
        <end position="238"/>
    </location>
</feature>
<evidence type="ECO:0000256" key="3">
    <source>
        <dbReference type="ARBA" id="ARBA00017228"/>
    </source>
</evidence>
<dbReference type="PROSITE" id="PS51918">
    <property type="entry name" value="RADICAL_SAM"/>
    <property type="match status" value="1"/>
</dbReference>
<dbReference type="SMART" id="SM00729">
    <property type="entry name" value="Elp3"/>
    <property type="match status" value="1"/>
</dbReference>
<evidence type="ECO:0000256" key="4">
    <source>
        <dbReference type="ARBA" id="ARBA00022617"/>
    </source>
</evidence>
<dbReference type="InterPro" id="IPR013785">
    <property type="entry name" value="Aldolase_TIM"/>
</dbReference>
<comment type="subcellular location">
    <subcellularLocation>
        <location evidence="10">Cytoplasm</location>
    </subcellularLocation>
</comment>
<dbReference type="Gene3D" id="3.20.20.70">
    <property type="entry name" value="Aldolase class I"/>
    <property type="match status" value="1"/>
</dbReference>